<evidence type="ECO:0000256" key="7">
    <source>
        <dbReference type="ARBA" id="ARBA00023004"/>
    </source>
</evidence>
<feature type="domain" description="TonB-dependent receptor-like beta-barrel" evidence="16">
    <location>
        <begin position="274"/>
        <end position="709"/>
    </location>
</feature>
<evidence type="ECO:0000256" key="12">
    <source>
        <dbReference type="PROSITE-ProRule" id="PRU01360"/>
    </source>
</evidence>
<feature type="short sequence motif" description="TonB C-terminal box" evidence="13">
    <location>
        <begin position="730"/>
        <end position="747"/>
    </location>
</feature>
<gene>
    <name evidence="18" type="ORF">NEE01_05105</name>
</gene>
<keyword evidence="4" id="KW-0410">Iron transport</keyword>
<keyword evidence="2 12" id="KW-0813">Transport</keyword>
<keyword evidence="11 12" id="KW-0998">Cell outer membrane</keyword>
<dbReference type="PROSITE" id="PS52016">
    <property type="entry name" value="TONB_DEPENDENT_REC_3"/>
    <property type="match status" value="1"/>
</dbReference>
<evidence type="ECO:0000256" key="9">
    <source>
        <dbReference type="ARBA" id="ARBA00023077"/>
    </source>
</evidence>
<dbReference type="GO" id="GO:0006826">
    <property type="term" value="P:iron ion transport"/>
    <property type="evidence" value="ECO:0007669"/>
    <property type="project" value="UniProtKB-KW"/>
</dbReference>
<dbReference type="Pfam" id="PF07715">
    <property type="entry name" value="Plug"/>
    <property type="match status" value="1"/>
</dbReference>
<keyword evidence="9 14" id="KW-0798">TonB box</keyword>
<evidence type="ECO:0000259" key="17">
    <source>
        <dbReference type="Pfam" id="PF07715"/>
    </source>
</evidence>
<evidence type="ECO:0000256" key="4">
    <source>
        <dbReference type="ARBA" id="ARBA00022496"/>
    </source>
</evidence>
<dbReference type="GO" id="GO:0009279">
    <property type="term" value="C:cell outer membrane"/>
    <property type="evidence" value="ECO:0007669"/>
    <property type="project" value="UniProtKB-SubCell"/>
</dbReference>
<accession>A0AA41Z5Y9</accession>
<dbReference type="InterPro" id="IPR039426">
    <property type="entry name" value="TonB-dep_rcpt-like"/>
</dbReference>
<evidence type="ECO:0000313" key="18">
    <source>
        <dbReference type="EMBL" id="MCW6534160.1"/>
    </source>
</evidence>
<protein>
    <submittedName>
        <fullName evidence="18">TonB-dependent receptor</fullName>
    </submittedName>
</protein>
<keyword evidence="3 12" id="KW-1134">Transmembrane beta strand</keyword>
<dbReference type="RefSeq" id="WP_265268101.1">
    <property type="nucleotide sequence ID" value="NZ_JANFAV010000002.1"/>
</dbReference>
<organism evidence="18 19">
    <name type="scientific">Sphingomonas lycopersici</name>
    <dbReference type="NCBI Taxonomy" id="2951807"/>
    <lineage>
        <taxon>Bacteria</taxon>
        <taxon>Pseudomonadati</taxon>
        <taxon>Pseudomonadota</taxon>
        <taxon>Alphaproteobacteria</taxon>
        <taxon>Sphingomonadales</taxon>
        <taxon>Sphingomonadaceae</taxon>
        <taxon>Sphingomonas</taxon>
    </lineage>
</organism>
<dbReference type="Gene3D" id="2.40.170.20">
    <property type="entry name" value="TonB-dependent receptor, beta-barrel domain"/>
    <property type="match status" value="1"/>
</dbReference>
<evidence type="ECO:0000256" key="11">
    <source>
        <dbReference type="ARBA" id="ARBA00023237"/>
    </source>
</evidence>
<evidence type="ECO:0000256" key="8">
    <source>
        <dbReference type="ARBA" id="ARBA00023065"/>
    </source>
</evidence>
<evidence type="ECO:0000259" key="16">
    <source>
        <dbReference type="Pfam" id="PF00593"/>
    </source>
</evidence>
<dbReference type="InterPro" id="IPR036942">
    <property type="entry name" value="Beta-barrel_TonB_sf"/>
</dbReference>
<evidence type="ECO:0000256" key="10">
    <source>
        <dbReference type="ARBA" id="ARBA00023136"/>
    </source>
</evidence>
<dbReference type="InterPro" id="IPR010917">
    <property type="entry name" value="TonB_rcpt_CS"/>
</dbReference>
<dbReference type="PROSITE" id="PS01156">
    <property type="entry name" value="TONB_DEPENDENT_REC_2"/>
    <property type="match status" value="1"/>
</dbReference>
<evidence type="ECO:0000256" key="15">
    <source>
        <dbReference type="SAM" id="SignalP"/>
    </source>
</evidence>
<comment type="similarity">
    <text evidence="12 14">Belongs to the TonB-dependent receptor family.</text>
</comment>
<evidence type="ECO:0000313" key="19">
    <source>
        <dbReference type="Proteomes" id="UP001165565"/>
    </source>
</evidence>
<evidence type="ECO:0000256" key="1">
    <source>
        <dbReference type="ARBA" id="ARBA00004571"/>
    </source>
</evidence>
<dbReference type="PANTHER" id="PTHR32552:SF81">
    <property type="entry name" value="TONB-DEPENDENT OUTER MEMBRANE RECEPTOR"/>
    <property type="match status" value="1"/>
</dbReference>
<evidence type="ECO:0000256" key="5">
    <source>
        <dbReference type="ARBA" id="ARBA00022692"/>
    </source>
</evidence>
<evidence type="ECO:0000256" key="6">
    <source>
        <dbReference type="ARBA" id="ARBA00022729"/>
    </source>
</evidence>
<dbReference type="PANTHER" id="PTHR32552">
    <property type="entry name" value="FERRICHROME IRON RECEPTOR-RELATED"/>
    <property type="match status" value="1"/>
</dbReference>
<dbReference type="AlphaFoldDB" id="A0AA41Z5Y9"/>
<feature type="domain" description="TonB-dependent receptor plug" evidence="17">
    <location>
        <begin position="58"/>
        <end position="166"/>
    </location>
</feature>
<proteinExistence type="inferred from homology"/>
<reference evidence="18" key="1">
    <citation type="submission" date="2022-06" db="EMBL/GenBank/DDBJ databases">
        <title>Sphingomonas sp. nov. isolated from rhizosphere soil of tomato.</title>
        <authorList>
            <person name="Dong H."/>
            <person name="Gao R."/>
        </authorList>
    </citation>
    <scope>NUCLEOTIDE SEQUENCE</scope>
    <source>
        <strain evidence="18">MMSM24</strain>
    </source>
</reference>
<evidence type="ECO:0000256" key="3">
    <source>
        <dbReference type="ARBA" id="ARBA00022452"/>
    </source>
</evidence>
<comment type="subcellular location">
    <subcellularLocation>
        <location evidence="1 12">Cell outer membrane</location>
        <topology evidence="1 12">Multi-pass membrane protein</topology>
    </subcellularLocation>
</comment>
<dbReference type="InterPro" id="IPR000531">
    <property type="entry name" value="Beta-barrel_TonB"/>
</dbReference>
<sequence length="747" mass="81294">MRNHLLLRTGGALIAMSAALAATSALAQTAPAPPAPPAADAPAPGEIIVTATKRSESLQSVPISVSAIGGDTLSKSRTTSVDDLTSKVANLQMTGIVGDNTPIFSLRGVSMSDYSLNQSSPVATYYDEVYKGNFAFLGVAMYDLERVEVLRGPQGTLYGKNTTGGAVNIISHDATLGETNGYFNLGYGNYNRVDMSGALNVAVAPNLAFRIAGTFSHADGWFKNVLPGYPDLGETREFALRGTIHWEPTDRLKLVLRGSVSEQTPHNYGIYAQNADQSRVDGLDRYHIASNVATRRIARTQSVALTANYELTDALTLTSITSYDHGTLFFTEDTDGRGDKFLEIPYGDRASQFAQDLRLTSNTHGPFDFIFGLYYAREKVFNSNSFQIMNDVASGGDLNGDGVVNHLDCQLSGGLAGCKIENHFDQVKKSYAAYTDVKFKLTDRFTLRGGLRFTHDTGVQSNFESNVYGADDVFVQTNIPLTGARYSTDNLSGKIGFDYKLADGNLFYASVSRGYRAPSFNAQAFFDPSEVSVAKAEKVTSYEIGAKTRWFDRRVTLNLAAFYYDYRNQQFINVNPSTGAQDLFNIPKSRIFGGEAELTARIADWFQLHAGAGALSTKILQGTVSGVDVVGHKLANAPSFTFNVGPDLTLARGSFGTISVHPSLAYQSSQYFEVINEPILKQKGYALLDAHVDYESANGHFTASGWVKNAAQQFYFTSRVDLLAGFGFIYNHIGNPRTYGVTLGYKF</sequence>
<evidence type="ECO:0000256" key="2">
    <source>
        <dbReference type="ARBA" id="ARBA00022448"/>
    </source>
</evidence>
<keyword evidence="6 15" id="KW-0732">Signal</keyword>
<dbReference type="Proteomes" id="UP001165565">
    <property type="component" value="Unassembled WGS sequence"/>
</dbReference>
<keyword evidence="8" id="KW-0406">Ion transport</keyword>
<dbReference type="EMBL" id="JANFAV010000002">
    <property type="protein sequence ID" value="MCW6534160.1"/>
    <property type="molecule type" value="Genomic_DNA"/>
</dbReference>
<keyword evidence="10 12" id="KW-0472">Membrane</keyword>
<comment type="caution">
    <text evidence="18">The sequence shown here is derived from an EMBL/GenBank/DDBJ whole genome shotgun (WGS) entry which is preliminary data.</text>
</comment>
<feature type="chain" id="PRO_5041353737" evidence="15">
    <location>
        <begin position="28"/>
        <end position="747"/>
    </location>
</feature>
<keyword evidence="19" id="KW-1185">Reference proteome</keyword>
<evidence type="ECO:0000256" key="14">
    <source>
        <dbReference type="RuleBase" id="RU003357"/>
    </source>
</evidence>
<evidence type="ECO:0000256" key="13">
    <source>
        <dbReference type="PROSITE-ProRule" id="PRU10144"/>
    </source>
</evidence>
<feature type="signal peptide" evidence="15">
    <location>
        <begin position="1"/>
        <end position="27"/>
    </location>
</feature>
<dbReference type="InterPro" id="IPR012910">
    <property type="entry name" value="Plug_dom"/>
</dbReference>
<dbReference type="SUPFAM" id="SSF56935">
    <property type="entry name" value="Porins"/>
    <property type="match status" value="1"/>
</dbReference>
<keyword evidence="18" id="KW-0675">Receptor</keyword>
<keyword evidence="7" id="KW-0408">Iron</keyword>
<name>A0AA41Z5Y9_9SPHN</name>
<dbReference type="Pfam" id="PF00593">
    <property type="entry name" value="TonB_dep_Rec_b-barrel"/>
    <property type="match status" value="1"/>
</dbReference>
<keyword evidence="5 12" id="KW-0812">Transmembrane</keyword>